<dbReference type="OMA" id="IENAYDP"/>
<dbReference type="AlphaFoldDB" id="A0A118K3E0"/>
<evidence type="ECO:0000313" key="2">
    <source>
        <dbReference type="EMBL" id="KVI05792.1"/>
    </source>
</evidence>
<proteinExistence type="predicted"/>
<dbReference type="PANTHER" id="PTHR35488">
    <property type="entry name" value="OS05G0358900 PROTEIN-RELATED"/>
    <property type="match status" value="1"/>
</dbReference>
<evidence type="ECO:0000313" key="3">
    <source>
        <dbReference type="Proteomes" id="UP000243975"/>
    </source>
</evidence>
<dbReference type="PANTHER" id="PTHR35488:SF4">
    <property type="entry name" value="DUF4005 DOMAIN-CONTAINING PROTEIN"/>
    <property type="match status" value="1"/>
</dbReference>
<keyword evidence="3" id="KW-1185">Reference proteome</keyword>
<feature type="region of interest" description="Disordered" evidence="1">
    <location>
        <begin position="35"/>
        <end position="118"/>
    </location>
</feature>
<feature type="compositionally biased region" description="Polar residues" evidence="1">
    <location>
        <begin position="49"/>
        <end position="61"/>
    </location>
</feature>
<evidence type="ECO:0000256" key="1">
    <source>
        <dbReference type="SAM" id="MobiDB-lite"/>
    </source>
</evidence>
<comment type="caution">
    <text evidence="2">The sequence shown here is derived from an EMBL/GenBank/DDBJ whole genome shotgun (WGS) entry which is preliminary data.</text>
</comment>
<dbReference type="Proteomes" id="UP000243975">
    <property type="component" value="Unassembled WGS sequence"/>
</dbReference>
<gene>
    <name evidence="2" type="ORF">Ccrd_015831</name>
</gene>
<reference evidence="2 3" key="1">
    <citation type="journal article" date="2016" name="Sci. Rep.">
        <title>The genome sequence of the outbreeding globe artichoke constructed de novo incorporating a phase-aware low-pass sequencing strategy of F1 progeny.</title>
        <authorList>
            <person name="Scaglione D."/>
            <person name="Reyes-Chin-Wo S."/>
            <person name="Acquadro A."/>
            <person name="Froenicke L."/>
            <person name="Portis E."/>
            <person name="Beitel C."/>
            <person name="Tirone M."/>
            <person name="Mauro R."/>
            <person name="Lo Monaco A."/>
            <person name="Mauromicale G."/>
            <person name="Faccioli P."/>
            <person name="Cattivelli L."/>
            <person name="Rieseberg L."/>
            <person name="Michelmore R."/>
            <person name="Lanteri S."/>
        </authorList>
    </citation>
    <scope>NUCLEOTIDE SEQUENCE [LARGE SCALE GENOMIC DNA]</scope>
    <source>
        <strain evidence="2">2C</strain>
    </source>
</reference>
<dbReference type="EMBL" id="LEKV01001861">
    <property type="protein sequence ID" value="KVI05792.1"/>
    <property type="molecule type" value="Genomic_DNA"/>
</dbReference>
<accession>A0A118K3E0</accession>
<organism evidence="2 3">
    <name type="scientific">Cynara cardunculus var. scolymus</name>
    <name type="common">Globe artichoke</name>
    <name type="synonym">Cynara scolymus</name>
    <dbReference type="NCBI Taxonomy" id="59895"/>
    <lineage>
        <taxon>Eukaryota</taxon>
        <taxon>Viridiplantae</taxon>
        <taxon>Streptophyta</taxon>
        <taxon>Embryophyta</taxon>
        <taxon>Tracheophyta</taxon>
        <taxon>Spermatophyta</taxon>
        <taxon>Magnoliopsida</taxon>
        <taxon>eudicotyledons</taxon>
        <taxon>Gunneridae</taxon>
        <taxon>Pentapetalae</taxon>
        <taxon>asterids</taxon>
        <taxon>campanulids</taxon>
        <taxon>Asterales</taxon>
        <taxon>Asteraceae</taxon>
        <taxon>Carduoideae</taxon>
        <taxon>Cardueae</taxon>
        <taxon>Carduinae</taxon>
        <taxon>Cynara</taxon>
    </lineage>
</organism>
<dbReference type="Gramene" id="KVI05792">
    <property type="protein sequence ID" value="KVI05792"/>
    <property type="gene ID" value="Ccrd_015831"/>
</dbReference>
<protein>
    <submittedName>
        <fullName evidence="2">Uncharacterized protein</fullName>
    </submittedName>
</protein>
<dbReference type="STRING" id="59895.A0A118K3E0"/>
<name>A0A118K3E0_CYNCS</name>
<sequence>MNKSPPPPVKYYETGDEYDPHFEFAQFLKEAKTHACQQKSLHASEKEQLNGTRKPNKSWKSSIFPWLKSNKKSSHKKVIEEDPPPLSESSPKTRPGYVSVPMNRISAERPKRPTSGPLLSTLFKTREEEFWMPYISLGKFNHSRGVNPYGPIYMVT</sequence>